<proteinExistence type="predicted"/>
<dbReference type="Proteomes" id="UP000594638">
    <property type="component" value="Unassembled WGS sequence"/>
</dbReference>
<accession>A0A8S0VGD5</accession>
<keyword evidence="3" id="KW-1185">Reference proteome</keyword>
<dbReference type="Gramene" id="OE9A008431T1">
    <property type="protein sequence ID" value="OE9A008431C1"/>
    <property type="gene ID" value="OE9A008431"/>
</dbReference>
<evidence type="ECO:0000313" key="2">
    <source>
        <dbReference type="EMBL" id="CAA3032760.1"/>
    </source>
</evidence>
<evidence type="ECO:0000256" key="1">
    <source>
        <dbReference type="SAM" id="MobiDB-lite"/>
    </source>
</evidence>
<feature type="region of interest" description="Disordered" evidence="1">
    <location>
        <begin position="1"/>
        <end position="20"/>
    </location>
</feature>
<sequence>MSPSGIKVSESTENTEGLQDELRAFDATNTGVKGLVDARIEIDQLMKLLRNQIMDTAIYKFLSLILMV</sequence>
<organism evidence="2 3">
    <name type="scientific">Olea europaea subsp. europaea</name>
    <dbReference type="NCBI Taxonomy" id="158383"/>
    <lineage>
        <taxon>Eukaryota</taxon>
        <taxon>Viridiplantae</taxon>
        <taxon>Streptophyta</taxon>
        <taxon>Embryophyta</taxon>
        <taxon>Tracheophyta</taxon>
        <taxon>Spermatophyta</taxon>
        <taxon>Magnoliopsida</taxon>
        <taxon>eudicotyledons</taxon>
        <taxon>Gunneridae</taxon>
        <taxon>Pentapetalae</taxon>
        <taxon>asterids</taxon>
        <taxon>lamiids</taxon>
        <taxon>Lamiales</taxon>
        <taxon>Oleaceae</taxon>
        <taxon>Oleeae</taxon>
        <taxon>Olea</taxon>
    </lineage>
</organism>
<dbReference type="AlphaFoldDB" id="A0A8S0VGD5"/>
<comment type="caution">
    <text evidence="2">The sequence shown here is derived from an EMBL/GenBank/DDBJ whole genome shotgun (WGS) entry which is preliminary data.</text>
</comment>
<gene>
    <name evidence="2" type="ORF">OLEA9_A008431</name>
</gene>
<protein>
    <submittedName>
        <fullName evidence="2">Uncharacterized protein</fullName>
    </submittedName>
</protein>
<reference evidence="2 3" key="1">
    <citation type="submission" date="2019-12" db="EMBL/GenBank/DDBJ databases">
        <authorList>
            <person name="Alioto T."/>
            <person name="Alioto T."/>
            <person name="Gomez Garrido J."/>
        </authorList>
    </citation>
    <scope>NUCLEOTIDE SEQUENCE [LARGE SCALE GENOMIC DNA]</scope>
</reference>
<name>A0A8S0VGD5_OLEEU</name>
<feature type="compositionally biased region" description="Polar residues" evidence="1">
    <location>
        <begin position="1"/>
        <end position="17"/>
    </location>
</feature>
<evidence type="ECO:0000313" key="3">
    <source>
        <dbReference type="Proteomes" id="UP000594638"/>
    </source>
</evidence>
<dbReference type="EMBL" id="CACTIH010009677">
    <property type="protein sequence ID" value="CAA3032760.1"/>
    <property type="molecule type" value="Genomic_DNA"/>
</dbReference>